<reference evidence="2" key="1">
    <citation type="submission" date="2014-03" db="EMBL/GenBank/DDBJ databases">
        <title>The Genome Sequence of Puccinia striiformis f. sp. tritici PST-78.</title>
        <authorList>
            <consortium name="The Broad Institute Genome Sequencing Platform"/>
            <person name="Cuomo C."/>
            <person name="Hulbert S."/>
            <person name="Chen X."/>
            <person name="Walker B."/>
            <person name="Young S.K."/>
            <person name="Zeng Q."/>
            <person name="Gargeya S."/>
            <person name="Fitzgerald M."/>
            <person name="Haas B."/>
            <person name="Abouelleil A."/>
            <person name="Alvarado L."/>
            <person name="Arachchi H.M."/>
            <person name="Berlin A.M."/>
            <person name="Chapman S.B."/>
            <person name="Goldberg J."/>
            <person name="Griggs A."/>
            <person name="Gujja S."/>
            <person name="Hansen M."/>
            <person name="Howarth C."/>
            <person name="Imamovic A."/>
            <person name="Larimer J."/>
            <person name="McCowan C."/>
            <person name="Montmayeur A."/>
            <person name="Murphy C."/>
            <person name="Neiman D."/>
            <person name="Pearson M."/>
            <person name="Priest M."/>
            <person name="Roberts A."/>
            <person name="Saif S."/>
            <person name="Shea T."/>
            <person name="Sisk P."/>
            <person name="Sykes S."/>
            <person name="Wortman J."/>
            <person name="Nusbaum C."/>
            <person name="Birren B."/>
        </authorList>
    </citation>
    <scope>NUCLEOTIDE SEQUENCE [LARGE SCALE GENOMIC DNA]</scope>
    <source>
        <strain evidence="2">race PST-78</strain>
    </source>
</reference>
<protein>
    <recommendedName>
        <fullName evidence="3">HAT C-terminal dimerisation domain-containing protein</fullName>
    </recommendedName>
</protein>
<evidence type="ECO:0000313" key="1">
    <source>
        <dbReference type="EMBL" id="KNE90878.1"/>
    </source>
</evidence>
<name>A0A0L0UV21_9BASI</name>
<dbReference type="AlphaFoldDB" id="A0A0L0UV21"/>
<comment type="caution">
    <text evidence="1">The sequence shown here is derived from an EMBL/GenBank/DDBJ whole genome shotgun (WGS) entry which is preliminary data.</text>
</comment>
<dbReference type="EMBL" id="AJIL01000231">
    <property type="protein sequence ID" value="KNE90878.1"/>
    <property type="molecule type" value="Genomic_DNA"/>
</dbReference>
<dbReference type="Proteomes" id="UP000054564">
    <property type="component" value="Unassembled WGS sequence"/>
</dbReference>
<evidence type="ECO:0008006" key="3">
    <source>
        <dbReference type="Google" id="ProtNLM"/>
    </source>
</evidence>
<gene>
    <name evidence="1" type="ORF">PSTG_15699</name>
</gene>
<sequence length="124" mass="13926">MNAAHKSDALYLMYCAMAKRVSNAEVARCNELIEAEFALNKETISTKAAGLQTSIPDTQQKQATTNDPKGLMACLAMLNKKTPSAQEHELQLFLTANLTFKTEDIAHQDFPLRWWKSHTNLFLP</sequence>
<proteinExistence type="predicted"/>
<accession>A0A0L0UV21</accession>
<evidence type="ECO:0000313" key="2">
    <source>
        <dbReference type="Proteomes" id="UP000054564"/>
    </source>
</evidence>
<keyword evidence="2" id="KW-1185">Reference proteome</keyword>
<organism evidence="1 2">
    <name type="scientific">Puccinia striiformis f. sp. tritici PST-78</name>
    <dbReference type="NCBI Taxonomy" id="1165861"/>
    <lineage>
        <taxon>Eukaryota</taxon>
        <taxon>Fungi</taxon>
        <taxon>Dikarya</taxon>
        <taxon>Basidiomycota</taxon>
        <taxon>Pucciniomycotina</taxon>
        <taxon>Pucciniomycetes</taxon>
        <taxon>Pucciniales</taxon>
        <taxon>Pucciniaceae</taxon>
        <taxon>Puccinia</taxon>
    </lineage>
</organism>